<evidence type="ECO:0000256" key="6">
    <source>
        <dbReference type="ARBA" id="ARBA00022729"/>
    </source>
</evidence>
<evidence type="ECO:0000256" key="3">
    <source>
        <dbReference type="ARBA" id="ARBA00022448"/>
    </source>
</evidence>
<organism evidence="17 18">
    <name type="scientific">Temperatibacter marinus</name>
    <dbReference type="NCBI Taxonomy" id="1456591"/>
    <lineage>
        <taxon>Bacteria</taxon>
        <taxon>Pseudomonadati</taxon>
        <taxon>Pseudomonadota</taxon>
        <taxon>Alphaproteobacteria</taxon>
        <taxon>Kordiimonadales</taxon>
        <taxon>Temperatibacteraceae</taxon>
        <taxon>Temperatibacter</taxon>
    </lineage>
</organism>
<feature type="domain" description="TonB-dependent receptor plug" evidence="16">
    <location>
        <begin position="50"/>
        <end position="159"/>
    </location>
</feature>
<dbReference type="RefSeq" id="WP_310799646.1">
    <property type="nucleotide sequence ID" value="NZ_CP123872.1"/>
</dbReference>
<evidence type="ECO:0000256" key="14">
    <source>
        <dbReference type="SAM" id="SignalP"/>
    </source>
</evidence>
<evidence type="ECO:0000256" key="5">
    <source>
        <dbReference type="ARBA" id="ARBA00022692"/>
    </source>
</evidence>
<reference evidence="17" key="1">
    <citation type="submission" date="2023-04" db="EMBL/GenBank/DDBJ databases">
        <title>Complete genome sequence of Temperatibacter marinus.</title>
        <authorList>
            <person name="Rong J.-C."/>
            <person name="Yi M.-L."/>
            <person name="Zhao Q."/>
        </authorList>
    </citation>
    <scope>NUCLEOTIDE SEQUENCE</scope>
    <source>
        <strain evidence="17">NBRC 110045</strain>
    </source>
</reference>
<dbReference type="InterPro" id="IPR039426">
    <property type="entry name" value="TonB-dep_rcpt-like"/>
</dbReference>
<dbReference type="PROSITE" id="PS00430">
    <property type="entry name" value="TONB_DEPENDENT_REC_1"/>
    <property type="match status" value="1"/>
</dbReference>
<dbReference type="InterPro" id="IPR010916">
    <property type="entry name" value="TonB_box_CS"/>
</dbReference>
<dbReference type="Gene3D" id="2.40.170.20">
    <property type="entry name" value="TonB-dependent receptor, beta-barrel domain"/>
    <property type="match status" value="1"/>
</dbReference>
<dbReference type="NCBIfam" id="TIGR01786">
    <property type="entry name" value="TonB-hemlactrns"/>
    <property type="match status" value="1"/>
</dbReference>
<accession>A0AA52HAB5</accession>
<dbReference type="InterPro" id="IPR037066">
    <property type="entry name" value="Plug_dom_sf"/>
</dbReference>
<dbReference type="PROSITE" id="PS52016">
    <property type="entry name" value="TONB_DEPENDENT_REC_3"/>
    <property type="match status" value="1"/>
</dbReference>
<dbReference type="GO" id="GO:0015232">
    <property type="term" value="F:heme transmembrane transporter activity"/>
    <property type="evidence" value="ECO:0007669"/>
    <property type="project" value="InterPro"/>
</dbReference>
<dbReference type="InterPro" id="IPR000531">
    <property type="entry name" value="Beta-barrel_TonB"/>
</dbReference>
<sequence length="726" mass="80461">MYNHHVKTVSSLALVAALSSPSTALETKDEPTVKELETIIVTATRRPKKLKDVAGSLSVMTAQDIEKEGATDLNELFKYDPSVQITGSVGGAQNIIVRGMGSDRILMIKDGMRMNEGYGADGANDIVGRGFIETDTLKQVEVAKGAGSSLYGSDALGGVVVFTTKDASDYVNGQGFGGQFRGGYSDYSNQWTGGATLAHVRGNVENLLSLTFREGQEQQNYEKSRSPFSIDSQSFLYKGRYRWNETESLSLTIDLWRQDQKGDRADGLLYYFRGLAAYGYAITDEQSTSDKKTNSFKFTYESTNETALYDSLNVALYRNSTQQSDEEYGELEINSFFTSETYREMWKTSLYDQETYGLLSSAVKKISDRQTLGYGIDIESTKSLRSVHEYREGDGAVTRDDSTQKFPENDVFRVGLFMNDEISFLDEKLLITPGVRFDHYKMDPSGALKTDGQPFSVISEENLSLNVGALYHVSETLSVFAQLGQGFKAPSYDLAYAEHYNQPSSTYIYQIIPSDNLDPETSNTFEIGLRGSAEGLSYSAAYYYNSYDNFLTTTLVDSVMNFDSTGTFASLHEFYRYENIDSVTIKGAEAGLNWRSESGVSLFANAAWQTGRDDTTGDYITSITPLSGTIGLSYDTEDFSGALTLRWADDMKKVNEGATRTDGYAVLDLAATYQLAEALALTGTVQNLFNKEYIHFSNVAGHASSDDLAYFAEPGRRMKLNLRFTF</sequence>
<evidence type="ECO:0000256" key="10">
    <source>
        <dbReference type="ARBA" id="ARBA00023237"/>
    </source>
</evidence>
<keyword evidence="3 11" id="KW-0813">Transport</keyword>
<gene>
    <name evidence="17" type="ORF">QGN29_05295</name>
</gene>
<dbReference type="AlphaFoldDB" id="A0AA52HAB5"/>
<dbReference type="NCBIfam" id="TIGR01785">
    <property type="entry name" value="TonB-hemin"/>
    <property type="match status" value="1"/>
</dbReference>
<evidence type="ECO:0000256" key="12">
    <source>
        <dbReference type="PROSITE-ProRule" id="PRU10143"/>
    </source>
</evidence>
<keyword evidence="9 17" id="KW-0675">Receptor</keyword>
<dbReference type="GO" id="GO:0015344">
    <property type="term" value="F:siderophore uptake transmembrane transporter activity"/>
    <property type="evidence" value="ECO:0007669"/>
    <property type="project" value="TreeGrafter"/>
</dbReference>
<evidence type="ECO:0000256" key="8">
    <source>
        <dbReference type="ARBA" id="ARBA00023136"/>
    </source>
</evidence>
<keyword evidence="10 11" id="KW-0998">Cell outer membrane</keyword>
<evidence type="ECO:0000256" key="1">
    <source>
        <dbReference type="ARBA" id="ARBA00004571"/>
    </source>
</evidence>
<keyword evidence="18" id="KW-1185">Reference proteome</keyword>
<keyword evidence="7 12" id="KW-0798">TonB box</keyword>
<dbReference type="Proteomes" id="UP001268683">
    <property type="component" value="Chromosome"/>
</dbReference>
<evidence type="ECO:0000259" key="16">
    <source>
        <dbReference type="Pfam" id="PF07715"/>
    </source>
</evidence>
<dbReference type="InterPro" id="IPR010949">
    <property type="entry name" value="TonB_Hb/transfer/lactofer_rcpt"/>
</dbReference>
<feature type="short sequence motif" description="TonB box" evidence="12">
    <location>
        <begin position="38"/>
        <end position="44"/>
    </location>
</feature>
<feature type="domain" description="TonB-dependent receptor-like beta-barrel" evidence="15">
    <location>
        <begin position="259"/>
        <end position="688"/>
    </location>
</feature>
<dbReference type="CDD" id="cd01347">
    <property type="entry name" value="ligand_gated_channel"/>
    <property type="match status" value="1"/>
</dbReference>
<dbReference type="GO" id="GO:0044718">
    <property type="term" value="P:siderophore transmembrane transport"/>
    <property type="evidence" value="ECO:0007669"/>
    <property type="project" value="TreeGrafter"/>
</dbReference>
<comment type="subcellular location">
    <subcellularLocation>
        <location evidence="1 11">Cell outer membrane</location>
        <topology evidence="1 11">Multi-pass membrane protein</topology>
    </subcellularLocation>
</comment>
<dbReference type="InterPro" id="IPR036942">
    <property type="entry name" value="Beta-barrel_TonB_sf"/>
</dbReference>
<keyword evidence="6 14" id="KW-0732">Signal</keyword>
<evidence type="ECO:0000256" key="11">
    <source>
        <dbReference type="PROSITE-ProRule" id="PRU01360"/>
    </source>
</evidence>
<evidence type="ECO:0000259" key="15">
    <source>
        <dbReference type="Pfam" id="PF00593"/>
    </source>
</evidence>
<keyword evidence="8 11" id="KW-0472">Membrane</keyword>
<dbReference type="SUPFAM" id="SSF56935">
    <property type="entry name" value="Porins"/>
    <property type="match status" value="1"/>
</dbReference>
<dbReference type="Pfam" id="PF07715">
    <property type="entry name" value="Plug"/>
    <property type="match status" value="1"/>
</dbReference>
<evidence type="ECO:0000256" key="7">
    <source>
        <dbReference type="ARBA" id="ARBA00023077"/>
    </source>
</evidence>
<proteinExistence type="inferred from homology"/>
<dbReference type="InterPro" id="IPR011276">
    <property type="entry name" value="TonB_haem/Hb_rcpt"/>
</dbReference>
<evidence type="ECO:0000256" key="4">
    <source>
        <dbReference type="ARBA" id="ARBA00022452"/>
    </source>
</evidence>
<name>A0AA52HAB5_9PROT</name>
<evidence type="ECO:0000313" key="17">
    <source>
        <dbReference type="EMBL" id="WND03789.1"/>
    </source>
</evidence>
<dbReference type="Gene3D" id="2.170.130.10">
    <property type="entry name" value="TonB-dependent receptor, plug domain"/>
    <property type="match status" value="1"/>
</dbReference>
<keyword evidence="5 11" id="KW-0812">Transmembrane</keyword>
<dbReference type="PANTHER" id="PTHR30069">
    <property type="entry name" value="TONB-DEPENDENT OUTER MEMBRANE RECEPTOR"/>
    <property type="match status" value="1"/>
</dbReference>
<dbReference type="KEGG" id="tmk:QGN29_05295"/>
<evidence type="ECO:0000256" key="13">
    <source>
        <dbReference type="RuleBase" id="RU003357"/>
    </source>
</evidence>
<dbReference type="Pfam" id="PF00593">
    <property type="entry name" value="TonB_dep_Rec_b-barrel"/>
    <property type="match status" value="1"/>
</dbReference>
<protein>
    <submittedName>
        <fullName evidence="17">TonB-dependent hemoglobin/transferrin/lactoferrin family receptor</fullName>
    </submittedName>
</protein>
<comment type="similarity">
    <text evidence="2 11 13">Belongs to the TonB-dependent receptor family.</text>
</comment>
<dbReference type="PANTHER" id="PTHR30069:SF29">
    <property type="entry name" value="HEMOGLOBIN AND HEMOGLOBIN-HAPTOGLOBIN-BINDING PROTEIN 1-RELATED"/>
    <property type="match status" value="1"/>
</dbReference>
<feature type="chain" id="PRO_5041387146" evidence="14">
    <location>
        <begin position="25"/>
        <end position="726"/>
    </location>
</feature>
<dbReference type="InterPro" id="IPR012910">
    <property type="entry name" value="Plug_dom"/>
</dbReference>
<feature type="signal peptide" evidence="14">
    <location>
        <begin position="1"/>
        <end position="24"/>
    </location>
</feature>
<dbReference type="EMBL" id="CP123872">
    <property type="protein sequence ID" value="WND03789.1"/>
    <property type="molecule type" value="Genomic_DNA"/>
</dbReference>
<evidence type="ECO:0000256" key="2">
    <source>
        <dbReference type="ARBA" id="ARBA00009810"/>
    </source>
</evidence>
<evidence type="ECO:0000313" key="18">
    <source>
        <dbReference type="Proteomes" id="UP001268683"/>
    </source>
</evidence>
<keyword evidence="4 11" id="KW-1134">Transmembrane beta strand</keyword>
<evidence type="ECO:0000256" key="9">
    <source>
        <dbReference type="ARBA" id="ARBA00023170"/>
    </source>
</evidence>
<dbReference type="GO" id="GO:0009279">
    <property type="term" value="C:cell outer membrane"/>
    <property type="evidence" value="ECO:0007669"/>
    <property type="project" value="UniProtKB-SubCell"/>
</dbReference>